<dbReference type="GO" id="GO:0106274">
    <property type="term" value="F:NAD+-protein-arginine ADP-ribosyltransferase activity"/>
    <property type="evidence" value="ECO:0007669"/>
    <property type="project" value="UniProtKB-EC"/>
</dbReference>
<dbReference type="GO" id="GO:0016779">
    <property type="term" value="F:nucleotidyltransferase activity"/>
    <property type="evidence" value="ECO:0007669"/>
    <property type="project" value="UniProtKB-KW"/>
</dbReference>
<keyword evidence="12" id="KW-1185">Reference proteome</keyword>
<feature type="repeat" description="TPR" evidence="8">
    <location>
        <begin position="554"/>
        <end position="587"/>
    </location>
</feature>
<dbReference type="InterPro" id="IPR011990">
    <property type="entry name" value="TPR-like_helical_dom_sf"/>
</dbReference>
<evidence type="ECO:0000313" key="11">
    <source>
        <dbReference type="EMBL" id="CAF1251109.1"/>
    </source>
</evidence>
<feature type="repeat" description="TPR" evidence="8">
    <location>
        <begin position="596"/>
        <end position="629"/>
    </location>
</feature>
<keyword evidence="3 9" id="KW-0808">Transferase</keyword>
<dbReference type="SUPFAM" id="SSF48452">
    <property type="entry name" value="TPR-like"/>
    <property type="match status" value="1"/>
</dbReference>
<dbReference type="EMBL" id="CAJNOJ010000180">
    <property type="protein sequence ID" value="CAF1251109.1"/>
    <property type="molecule type" value="Genomic_DNA"/>
</dbReference>
<evidence type="ECO:0000313" key="10">
    <source>
        <dbReference type="EMBL" id="CAF0867053.1"/>
    </source>
</evidence>
<evidence type="ECO:0000256" key="8">
    <source>
        <dbReference type="PROSITE-ProRule" id="PRU00339"/>
    </source>
</evidence>
<dbReference type="Proteomes" id="UP000663852">
    <property type="component" value="Unassembled WGS sequence"/>
</dbReference>
<dbReference type="PROSITE" id="PS51996">
    <property type="entry name" value="TR_MART"/>
    <property type="match status" value="1"/>
</dbReference>
<accession>A0A814ZWS3</accession>
<comment type="caution">
    <text evidence="11">The sequence shown here is derived from an EMBL/GenBank/DDBJ whole genome shotgun (WGS) entry which is preliminary data.</text>
</comment>
<keyword evidence="6 8" id="KW-0802">TPR repeat</keyword>
<keyword evidence="2 9" id="KW-0328">Glycosyltransferase</keyword>
<evidence type="ECO:0000256" key="6">
    <source>
        <dbReference type="ARBA" id="ARBA00022803"/>
    </source>
</evidence>
<keyword evidence="4" id="KW-0548">Nucleotidyltransferase</keyword>
<dbReference type="PANTHER" id="PTHR45641">
    <property type="entry name" value="TETRATRICOPEPTIDE REPEAT PROTEIN (AFU_ORTHOLOGUE AFUA_6G03870)"/>
    <property type="match status" value="1"/>
</dbReference>
<comment type="similarity">
    <text evidence="1 9">Belongs to the Arg-specific ADP-ribosyltransferase family.</text>
</comment>
<evidence type="ECO:0000313" key="12">
    <source>
        <dbReference type="Proteomes" id="UP000663828"/>
    </source>
</evidence>
<evidence type="ECO:0000256" key="7">
    <source>
        <dbReference type="ARBA" id="ARBA00047597"/>
    </source>
</evidence>
<dbReference type="InterPro" id="IPR019734">
    <property type="entry name" value="TPR_rpt"/>
</dbReference>
<evidence type="ECO:0000256" key="2">
    <source>
        <dbReference type="ARBA" id="ARBA00022676"/>
    </source>
</evidence>
<evidence type="ECO:0000256" key="5">
    <source>
        <dbReference type="ARBA" id="ARBA00022737"/>
    </source>
</evidence>
<sequence>MSETVAKNNDDSKRTKSNGALLAKSSLDAKTGTSFEIFQHSCIRQNFDLVWLDESLDEKNIKCKKLAERLASIIKKLDVFNDTENCIKDIQNIRSKNVYLIISNPDENILTRAHQTEQVKVIFILAEGHAADPSWKVNRQKIHDIYTSLEKLCESIEKTANTFESKLEKLCLLSNEEMEKDTLDKLDQAFIYTQLIKEILLKLEDDNRCVQKLIAYCQENPPSIKTMLKGMTDFENSYRIEGTPVGWYSKESFICYLVNAALRSQAFDRVIRVGFFIKDVHEQLVRLHEEQVSSKDPTFTVYRGQGMEKKYFEKLKRNNGGLLAFNSFTSTSKNPGVADSFLSRALEKSPIGILFKITVDPSITSAVFADISKFSDHGTEEEILFSFGTVFRINEIKQRTDDSRIWDVKLRLTGHEDKKLNDLMEQLRREIEGPTPEYKLGTLMIKVGEYKKAEEIFDDLLKHEKDQQHKAELNYQLASVKYKQGDLEGSLAHCHEAERQYEKHPNARVNLATVYVNYGLVYDSQNNYKDALGYYERAREIYEENASSNQSHIATCYNNIASLHEQQHDYDQALEYYKKSSDIYEKQFPSGHPDLAVIKNNIGLVYRKKKDDEQALQYFREAVNIGCKILPPEHPDLSTYKANFNSTKDKLDHDE</sequence>
<dbReference type="Gene3D" id="1.25.40.10">
    <property type="entry name" value="Tetratricopeptide repeat domain"/>
    <property type="match status" value="2"/>
</dbReference>
<dbReference type="SUPFAM" id="SSF56399">
    <property type="entry name" value="ADP-ribosylation"/>
    <property type="match status" value="1"/>
</dbReference>
<evidence type="ECO:0000256" key="3">
    <source>
        <dbReference type="ARBA" id="ARBA00022679"/>
    </source>
</evidence>
<dbReference type="PANTHER" id="PTHR45641:SF19">
    <property type="entry name" value="NEPHROCYSTIN-3"/>
    <property type="match status" value="1"/>
</dbReference>
<dbReference type="AlphaFoldDB" id="A0A814ZWS3"/>
<dbReference type="EC" id="2.4.2.31" evidence="9"/>
<feature type="repeat" description="TPR" evidence="8">
    <location>
        <begin position="434"/>
        <end position="467"/>
    </location>
</feature>
<comment type="catalytic activity">
    <reaction evidence="7 9">
        <text>L-arginyl-[protein] + NAD(+) = N(omega)-(ADP-D-ribosyl)-L-arginyl-[protein] + nicotinamide + H(+)</text>
        <dbReference type="Rhea" id="RHEA:19149"/>
        <dbReference type="Rhea" id="RHEA-COMP:10532"/>
        <dbReference type="Rhea" id="RHEA-COMP:15087"/>
        <dbReference type="ChEBI" id="CHEBI:15378"/>
        <dbReference type="ChEBI" id="CHEBI:17154"/>
        <dbReference type="ChEBI" id="CHEBI:29965"/>
        <dbReference type="ChEBI" id="CHEBI:57540"/>
        <dbReference type="ChEBI" id="CHEBI:142554"/>
        <dbReference type="EC" id="2.4.2.31"/>
    </reaction>
</comment>
<dbReference type="PROSITE" id="PS50005">
    <property type="entry name" value="TPR"/>
    <property type="match status" value="4"/>
</dbReference>
<protein>
    <recommendedName>
        <fullName evidence="9">NAD(P)(+)--arginine ADP-ribosyltransferase</fullName>
        <ecNumber evidence="9">2.4.2.31</ecNumber>
    </recommendedName>
    <alternativeName>
        <fullName evidence="9">Mono(ADP-ribosyl)transferase</fullName>
    </alternativeName>
</protein>
<dbReference type="InterPro" id="IPR000768">
    <property type="entry name" value="ART"/>
</dbReference>
<organism evidence="11 13">
    <name type="scientific">Adineta ricciae</name>
    <name type="common">Rotifer</name>
    <dbReference type="NCBI Taxonomy" id="249248"/>
    <lineage>
        <taxon>Eukaryota</taxon>
        <taxon>Metazoa</taxon>
        <taxon>Spiralia</taxon>
        <taxon>Gnathifera</taxon>
        <taxon>Rotifera</taxon>
        <taxon>Eurotatoria</taxon>
        <taxon>Bdelloidea</taxon>
        <taxon>Adinetida</taxon>
        <taxon>Adinetidae</taxon>
        <taxon>Adineta</taxon>
    </lineage>
</organism>
<dbReference type="OrthoDB" id="5986190at2759"/>
<evidence type="ECO:0000256" key="9">
    <source>
        <dbReference type="RuleBase" id="RU361228"/>
    </source>
</evidence>
<evidence type="ECO:0000256" key="1">
    <source>
        <dbReference type="ARBA" id="ARBA00009558"/>
    </source>
</evidence>
<dbReference type="SMART" id="SM00028">
    <property type="entry name" value="TPR"/>
    <property type="match status" value="5"/>
</dbReference>
<dbReference type="EMBL" id="CAJNOR010000284">
    <property type="protein sequence ID" value="CAF0867053.1"/>
    <property type="molecule type" value="Genomic_DNA"/>
</dbReference>
<keyword evidence="9" id="KW-0520">NAD</keyword>
<dbReference type="Pfam" id="PF13424">
    <property type="entry name" value="TPR_12"/>
    <property type="match status" value="2"/>
</dbReference>
<name>A0A814ZWS3_ADIRI</name>
<evidence type="ECO:0000313" key="13">
    <source>
        <dbReference type="Proteomes" id="UP000663852"/>
    </source>
</evidence>
<keyword evidence="5" id="KW-0677">Repeat</keyword>
<reference evidence="11" key="1">
    <citation type="submission" date="2021-02" db="EMBL/GenBank/DDBJ databases">
        <authorList>
            <person name="Nowell W R."/>
        </authorList>
    </citation>
    <scope>NUCLEOTIDE SEQUENCE</scope>
</reference>
<proteinExistence type="inferred from homology"/>
<dbReference type="Gene3D" id="3.90.176.10">
    <property type="entry name" value="Toxin ADP-ribosyltransferase, Chain A, domain 1"/>
    <property type="match status" value="1"/>
</dbReference>
<feature type="repeat" description="TPR" evidence="8">
    <location>
        <begin position="512"/>
        <end position="545"/>
    </location>
</feature>
<keyword evidence="9" id="KW-0521">NADP</keyword>
<dbReference type="PROSITE" id="PS50293">
    <property type="entry name" value="TPR_REGION"/>
    <property type="match status" value="1"/>
</dbReference>
<dbReference type="Pfam" id="PF01129">
    <property type="entry name" value="ART"/>
    <property type="match status" value="1"/>
</dbReference>
<gene>
    <name evidence="11" type="ORF">EDS130_LOCUS27978</name>
    <name evidence="10" type="ORF">XAT740_LOCUS6293</name>
</gene>
<dbReference type="Proteomes" id="UP000663828">
    <property type="component" value="Unassembled WGS sequence"/>
</dbReference>
<evidence type="ECO:0000256" key="4">
    <source>
        <dbReference type="ARBA" id="ARBA00022695"/>
    </source>
</evidence>